<name>A0A5J5A1X0_9ASTE</name>
<evidence type="ECO:0000313" key="3">
    <source>
        <dbReference type="Proteomes" id="UP000325577"/>
    </source>
</evidence>
<evidence type="ECO:0000256" key="1">
    <source>
        <dbReference type="SAM" id="MobiDB-lite"/>
    </source>
</evidence>
<keyword evidence="3" id="KW-1185">Reference proteome</keyword>
<dbReference type="AlphaFoldDB" id="A0A5J5A1X0"/>
<evidence type="ECO:0000313" key="2">
    <source>
        <dbReference type="EMBL" id="KAA8524056.1"/>
    </source>
</evidence>
<sequence>MMAMRKFEDAEIDTARASIMRDRNKLFVQGDHVRRIRKELHEVHSGPNPISNSIPKQKWKTKLQRNP</sequence>
<dbReference type="OrthoDB" id="1671823at2759"/>
<accession>A0A5J5A1X0</accession>
<organism evidence="2 3">
    <name type="scientific">Nyssa sinensis</name>
    <dbReference type="NCBI Taxonomy" id="561372"/>
    <lineage>
        <taxon>Eukaryota</taxon>
        <taxon>Viridiplantae</taxon>
        <taxon>Streptophyta</taxon>
        <taxon>Embryophyta</taxon>
        <taxon>Tracheophyta</taxon>
        <taxon>Spermatophyta</taxon>
        <taxon>Magnoliopsida</taxon>
        <taxon>eudicotyledons</taxon>
        <taxon>Gunneridae</taxon>
        <taxon>Pentapetalae</taxon>
        <taxon>asterids</taxon>
        <taxon>Cornales</taxon>
        <taxon>Nyssaceae</taxon>
        <taxon>Nyssa</taxon>
    </lineage>
</organism>
<gene>
    <name evidence="2" type="ORF">F0562_010513</name>
</gene>
<reference evidence="2 3" key="1">
    <citation type="submission" date="2019-09" db="EMBL/GenBank/DDBJ databases">
        <title>A chromosome-level genome assembly of the Chinese tupelo Nyssa sinensis.</title>
        <authorList>
            <person name="Yang X."/>
            <person name="Kang M."/>
            <person name="Yang Y."/>
            <person name="Xiong H."/>
            <person name="Wang M."/>
            <person name="Zhang Z."/>
            <person name="Wang Z."/>
            <person name="Wu H."/>
            <person name="Ma T."/>
            <person name="Liu J."/>
            <person name="Xi Z."/>
        </authorList>
    </citation>
    <scope>NUCLEOTIDE SEQUENCE [LARGE SCALE GENOMIC DNA]</scope>
    <source>
        <strain evidence="2">J267</strain>
        <tissue evidence="2">Leaf</tissue>
    </source>
</reference>
<feature type="compositionally biased region" description="Basic residues" evidence="1">
    <location>
        <begin position="57"/>
        <end position="67"/>
    </location>
</feature>
<protein>
    <submittedName>
        <fullName evidence="2">Uncharacterized protein</fullName>
    </submittedName>
</protein>
<dbReference type="EMBL" id="CM018047">
    <property type="protein sequence ID" value="KAA8524056.1"/>
    <property type="molecule type" value="Genomic_DNA"/>
</dbReference>
<dbReference type="Proteomes" id="UP000325577">
    <property type="component" value="Linkage Group LG4"/>
</dbReference>
<proteinExistence type="predicted"/>
<feature type="region of interest" description="Disordered" evidence="1">
    <location>
        <begin position="42"/>
        <end position="67"/>
    </location>
</feature>